<keyword evidence="4" id="KW-1185">Reference proteome</keyword>
<proteinExistence type="inferred from homology"/>
<evidence type="ECO:0000259" key="2">
    <source>
        <dbReference type="Pfam" id="PF08327"/>
    </source>
</evidence>
<sequence length="163" mass="18733">MKQGSDIKFVYTTYIEASPEKVWEALTSSEYAQKYWFGSKIEGDWRVGGGFKFLDPNGELLVIGKILKYEKPFLLSYTWELPPTFKSIPPELKARLDKSKEPTRVTYSLKQMKDLTRLTLLHEDLLPEDFIENPDTFVGLNNGWPAIFSSLKSLLETGKALQF</sequence>
<dbReference type="CDD" id="cd08893">
    <property type="entry name" value="SRPBCC_CalC_Aha1-like_GntR-HTH"/>
    <property type="match status" value="1"/>
</dbReference>
<dbReference type="OrthoDB" id="9800600at2"/>
<evidence type="ECO:0000256" key="1">
    <source>
        <dbReference type="ARBA" id="ARBA00006817"/>
    </source>
</evidence>
<evidence type="ECO:0000313" key="3">
    <source>
        <dbReference type="EMBL" id="PJZ24581.1"/>
    </source>
</evidence>
<dbReference type="EMBL" id="NPDN01000008">
    <property type="protein sequence ID" value="PJZ24581.1"/>
    <property type="molecule type" value="Genomic_DNA"/>
</dbReference>
<gene>
    <name evidence="3" type="ORF">CH357_16105</name>
</gene>
<comment type="similarity">
    <text evidence="1">Belongs to the AHA1 family.</text>
</comment>
<dbReference type="Pfam" id="PF08327">
    <property type="entry name" value="AHSA1"/>
    <property type="match status" value="1"/>
</dbReference>
<dbReference type="RefSeq" id="WP_100707782.1">
    <property type="nucleotide sequence ID" value="NZ_NPDL01000007.1"/>
</dbReference>
<name>A0A2M9XA62_9LEPT</name>
<evidence type="ECO:0000313" key="4">
    <source>
        <dbReference type="Proteomes" id="UP000232196"/>
    </source>
</evidence>
<dbReference type="Gene3D" id="3.30.530.20">
    <property type="match status" value="1"/>
</dbReference>
<dbReference type="Proteomes" id="UP000232196">
    <property type="component" value="Unassembled WGS sequence"/>
</dbReference>
<dbReference type="InterPro" id="IPR013538">
    <property type="entry name" value="ASHA1/2-like_C"/>
</dbReference>
<comment type="caution">
    <text evidence="3">The sequence shown here is derived from an EMBL/GenBank/DDBJ whole genome shotgun (WGS) entry which is preliminary data.</text>
</comment>
<dbReference type="InterPro" id="IPR023393">
    <property type="entry name" value="START-like_dom_sf"/>
</dbReference>
<organism evidence="3 4">
    <name type="scientific">Leptospira hartskeerlii</name>
    <dbReference type="NCBI Taxonomy" id="2023177"/>
    <lineage>
        <taxon>Bacteria</taxon>
        <taxon>Pseudomonadati</taxon>
        <taxon>Spirochaetota</taxon>
        <taxon>Spirochaetia</taxon>
        <taxon>Leptospirales</taxon>
        <taxon>Leptospiraceae</taxon>
        <taxon>Leptospira</taxon>
    </lineage>
</organism>
<protein>
    <recommendedName>
        <fullName evidence="2">Activator of Hsp90 ATPase homologue 1/2-like C-terminal domain-containing protein</fullName>
    </recommendedName>
</protein>
<reference evidence="3 4" key="1">
    <citation type="submission" date="2017-07" db="EMBL/GenBank/DDBJ databases">
        <title>Leptospira spp. isolated from tropical soils.</title>
        <authorList>
            <person name="Thibeaux R."/>
            <person name="Iraola G."/>
            <person name="Ferres I."/>
            <person name="Bierque E."/>
            <person name="Girault D."/>
            <person name="Soupe-Gilbert M.-E."/>
            <person name="Picardeau M."/>
            <person name="Goarant C."/>
        </authorList>
    </citation>
    <scope>NUCLEOTIDE SEQUENCE [LARGE SCALE GENOMIC DNA]</scope>
    <source>
        <strain evidence="3 4">MCA1-C-A1</strain>
    </source>
</reference>
<dbReference type="SUPFAM" id="SSF55961">
    <property type="entry name" value="Bet v1-like"/>
    <property type="match status" value="1"/>
</dbReference>
<dbReference type="AlphaFoldDB" id="A0A2M9XA62"/>
<feature type="domain" description="Activator of Hsp90 ATPase homologue 1/2-like C-terminal" evidence="2">
    <location>
        <begin position="17"/>
        <end position="156"/>
    </location>
</feature>
<accession>A0A2M9XA62</accession>